<dbReference type="GeneID" id="18873658"/>
<keyword evidence="2" id="KW-1185">Reference proteome</keyword>
<gene>
    <name evidence="1" type="ORF">SPAPADRAFT_60965</name>
</gene>
<sequence>MVPVSAVVTVVGAGYLGYTLCKTNHPQSCHYCHHHSRCKTCNKEYDDMNLDFRKQMSY</sequence>
<dbReference type="AlphaFoldDB" id="G3AKM2"/>
<dbReference type="OrthoDB" id="10423626at2759"/>
<dbReference type="InParanoid" id="G3AKM2"/>
<evidence type="ECO:0000313" key="1">
    <source>
        <dbReference type="EMBL" id="EGW33627.1"/>
    </source>
</evidence>
<dbReference type="EMBL" id="GL996501">
    <property type="protein sequence ID" value="EGW33627.1"/>
    <property type="molecule type" value="Genomic_DNA"/>
</dbReference>
<dbReference type="Proteomes" id="UP000000709">
    <property type="component" value="Unassembled WGS sequence"/>
</dbReference>
<evidence type="ECO:0000313" key="2">
    <source>
        <dbReference type="Proteomes" id="UP000000709"/>
    </source>
</evidence>
<organism evidence="2">
    <name type="scientific">Spathaspora passalidarum (strain NRRL Y-27907 / 11-Y1)</name>
    <dbReference type="NCBI Taxonomy" id="619300"/>
    <lineage>
        <taxon>Eukaryota</taxon>
        <taxon>Fungi</taxon>
        <taxon>Dikarya</taxon>
        <taxon>Ascomycota</taxon>
        <taxon>Saccharomycotina</taxon>
        <taxon>Pichiomycetes</taxon>
        <taxon>Debaryomycetaceae</taxon>
        <taxon>Spathaspora</taxon>
    </lineage>
</organism>
<dbReference type="HOGENOM" id="CLU_2980576_0_0_1"/>
<reference evidence="1 2" key="1">
    <citation type="journal article" date="2011" name="Proc. Natl. Acad. Sci. U.S.A.">
        <title>Comparative genomics of xylose-fermenting fungi for enhanced biofuel production.</title>
        <authorList>
            <person name="Wohlbach D.J."/>
            <person name="Kuo A."/>
            <person name="Sato T.K."/>
            <person name="Potts K.M."/>
            <person name="Salamov A.A."/>
            <person name="LaButti K.M."/>
            <person name="Sun H."/>
            <person name="Clum A."/>
            <person name="Pangilinan J.L."/>
            <person name="Lindquist E.A."/>
            <person name="Lucas S."/>
            <person name="Lapidus A."/>
            <person name="Jin M."/>
            <person name="Gunawan C."/>
            <person name="Balan V."/>
            <person name="Dale B.E."/>
            <person name="Jeffries T.W."/>
            <person name="Zinkel R."/>
            <person name="Barry K.W."/>
            <person name="Grigoriev I.V."/>
            <person name="Gasch A.P."/>
        </authorList>
    </citation>
    <scope>NUCLEOTIDE SEQUENCE [LARGE SCALE GENOMIC DNA]</scope>
    <source>
        <strain evidence="2">NRRL Y-27907 / 11-Y1</strain>
    </source>
</reference>
<proteinExistence type="predicted"/>
<accession>G3AKM2</accession>
<dbReference type="KEGG" id="spaa:SPAPADRAFT_60965"/>
<protein>
    <submittedName>
        <fullName evidence="1">Uncharacterized protein</fullName>
    </submittedName>
</protein>
<name>G3AKM2_SPAPN</name>
<dbReference type="RefSeq" id="XP_007375142.1">
    <property type="nucleotide sequence ID" value="XM_007375080.1"/>
</dbReference>